<dbReference type="KEGG" id="mbas:ALGA_1254"/>
<reference evidence="3 4" key="1">
    <citation type="journal article" date="2018" name="Mar. Genomics">
        <title>Complete genome sequence of Marinifilaceae bacterium strain SPP2, isolated from the Antarctic marine sediment.</title>
        <authorList>
            <person name="Watanabe M."/>
            <person name="Kojima H."/>
            <person name="Fukui M."/>
        </authorList>
    </citation>
    <scope>NUCLEOTIDE SEQUENCE [LARGE SCALE GENOMIC DNA]</scope>
    <source>
        <strain evidence="3 4">SPP2</strain>
    </source>
</reference>
<protein>
    <submittedName>
        <fullName evidence="3">ADP-glyceromanno-heptose 6-epimerase</fullName>
    </submittedName>
</protein>
<sequence length="305" mass="34398">MRVLITGGAGYIGTELCIKLNQNPEVKEIIVLDNLHQANFNLFLHSQIKPGKLTFVKGELLDSRTLDKILKNVDVVYHLASEVSDNDKLHHLHEQVNNWGTAELVYAIEESNVKQLIYVSSTAIYGYSDNEFDVYSIPEPTTSLGSSILRGEQHVERIMSKVNTQIIRLGNVFGYGVSMNMTGILNSLVFDSHFVGRISIHGSGNQKRPFISLEKTSSILANLLGGKLDSGVYNLAEYNKSIMDIVEVMQKQNPDMEMIFTNQHLELPQQLVARDERIMKLYKGEKLAFEEELKILKEHFEASSI</sequence>
<dbReference type="SUPFAM" id="SSF51735">
    <property type="entry name" value="NAD(P)-binding Rossmann-fold domains"/>
    <property type="match status" value="1"/>
</dbReference>
<keyword evidence="4" id="KW-1185">Reference proteome</keyword>
<evidence type="ECO:0000313" key="3">
    <source>
        <dbReference type="EMBL" id="BAX79640.1"/>
    </source>
</evidence>
<evidence type="ECO:0000259" key="2">
    <source>
        <dbReference type="Pfam" id="PF01370"/>
    </source>
</evidence>
<gene>
    <name evidence="3" type="ORF">ALGA_1254</name>
</gene>
<comment type="similarity">
    <text evidence="1">Belongs to the NAD(P)-dependent epimerase/dehydratase family.</text>
</comment>
<organism evidence="3 4">
    <name type="scientific">Labilibaculum antarcticum</name>
    <dbReference type="NCBI Taxonomy" id="1717717"/>
    <lineage>
        <taxon>Bacteria</taxon>
        <taxon>Pseudomonadati</taxon>
        <taxon>Bacteroidota</taxon>
        <taxon>Bacteroidia</taxon>
        <taxon>Marinilabiliales</taxon>
        <taxon>Marinifilaceae</taxon>
        <taxon>Labilibaculum</taxon>
    </lineage>
</organism>
<accession>A0A1Y1CH76</accession>
<dbReference type="CDD" id="cd08946">
    <property type="entry name" value="SDR_e"/>
    <property type="match status" value="1"/>
</dbReference>
<dbReference type="InterPro" id="IPR001509">
    <property type="entry name" value="Epimerase_deHydtase"/>
</dbReference>
<evidence type="ECO:0000256" key="1">
    <source>
        <dbReference type="ARBA" id="ARBA00007637"/>
    </source>
</evidence>
<reference evidence="4" key="2">
    <citation type="journal article" date="2020" name="Antonie Van Leeuwenhoek">
        <title>Labilibaculum antarcticum sp. nov., a novel facultative anaerobic, psychrotorelant bacterium isolated from marine sediment of Antarctica.</title>
        <authorList>
            <person name="Watanabe M."/>
            <person name="Kojima H."/>
            <person name="Fukui M."/>
        </authorList>
    </citation>
    <scope>NUCLEOTIDE SEQUENCE [LARGE SCALE GENOMIC DNA]</scope>
    <source>
        <strain evidence="4">SPP2</strain>
    </source>
</reference>
<name>A0A1Y1CH76_9BACT</name>
<dbReference type="Proteomes" id="UP000218267">
    <property type="component" value="Chromosome"/>
</dbReference>
<dbReference type="RefSeq" id="WP_096428535.1">
    <property type="nucleotide sequence ID" value="NZ_AP018042.1"/>
</dbReference>
<dbReference type="InterPro" id="IPR036291">
    <property type="entry name" value="NAD(P)-bd_dom_sf"/>
</dbReference>
<dbReference type="AlphaFoldDB" id="A0A1Y1CH76"/>
<evidence type="ECO:0000313" key="4">
    <source>
        <dbReference type="Proteomes" id="UP000218267"/>
    </source>
</evidence>
<dbReference type="OrthoDB" id="9801785at2"/>
<feature type="domain" description="NAD-dependent epimerase/dehydratase" evidence="2">
    <location>
        <begin position="3"/>
        <end position="213"/>
    </location>
</feature>
<dbReference type="Gene3D" id="3.40.50.720">
    <property type="entry name" value="NAD(P)-binding Rossmann-like Domain"/>
    <property type="match status" value="1"/>
</dbReference>
<proteinExistence type="inferred from homology"/>
<dbReference type="Pfam" id="PF01370">
    <property type="entry name" value="Epimerase"/>
    <property type="match status" value="1"/>
</dbReference>
<dbReference type="PANTHER" id="PTHR43000">
    <property type="entry name" value="DTDP-D-GLUCOSE 4,6-DEHYDRATASE-RELATED"/>
    <property type="match status" value="1"/>
</dbReference>
<dbReference type="EMBL" id="AP018042">
    <property type="protein sequence ID" value="BAX79640.1"/>
    <property type="molecule type" value="Genomic_DNA"/>
</dbReference>